<dbReference type="EMBL" id="JAUJLE010000072">
    <property type="protein sequence ID" value="KAK0990109.1"/>
    <property type="molecule type" value="Genomic_DNA"/>
</dbReference>
<protein>
    <recommendedName>
        <fullName evidence="6">RING-type domain-containing protein</fullName>
    </recommendedName>
</protein>
<evidence type="ECO:0000313" key="7">
    <source>
        <dbReference type="EMBL" id="KAK0327999.1"/>
    </source>
</evidence>
<evidence type="ECO:0000313" key="8">
    <source>
        <dbReference type="EMBL" id="KAK0990109.1"/>
    </source>
</evidence>
<keyword evidence="5" id="KW-1133">Transmembrane helix</keyword>
<keyword evidence="2 4" id="KW-0863">Zinc-finger</keyword>
<dbReference type="Proteomes" id="UP001168146">
    <property type="component" value="Unassembled WGS sequence"/>
</dbReference>
<feature type="transmembrane region" description="Helical" evidence="5">
    <location>
        <begin position="173"/>
        <end position="193"/>
    </location>
</feature>
<dbReference type="PROSITE" id="PS00518">
    <property type="entry name" value="ZF_RING_1"/>
    <property type="match status" value="1"/>
</dbReference>
<evidence type="ECO:0000313" key="10">
    <source>
        <dbReference type="Proteomes" id="UP001175353"/>
    </source>
</evidence>
<evidence type="ECO:0000256" key="5">
    <source>
        <dbReference type="SAM" id="Phobius"/>
    </source>
</evidence>
<gene>
    <name evidence="7" type="ORF">LTR82_001518</name>
    <name evidence="8" type="ORF">LTR91_009030</name>
</gene>
<reference evidence="8" key="2">
    <citation type="submission" date="2023-06" db="EMBL/GenBank/DDBJ databases">
        <title>Black Yeasts Isolated from many extreme environments.</title>
        <authorList>
            <person name="Coleine C."/>
            <person name="Stajich J.E."/>
            <person name="Selbmann L."/>
        </authorList>
    </citation>
    <scope>NUCLEOTIDE SEQUENCE</scope>
    <source>
        <strain evidence="8">CCFEE 5200</strain>
    </source>
</reference>
<dbReference type="PANTHER" id="PTHR12109">
    <property type="entry name" value="RING FINGER PROTEIN 141-RELATED"/>
    <property type="match status" value="1"/>
</dbReference>
<evidence type="ECO:0000256" key="4">
    <source>
        <dbReference type="PROSITE-ProRule" id="PRU00175"/>
    </source>
</evidence>
<name>A0AAN6G0L1_9PEZI</name>
<dbReference type="GO" id="GO:0008270">
    <property type="term" value="F:zinc ion binding"/>
    <property type="evidence" value="ECO:0007669"/>
    <property type="project" value="UniProtKB-KW"/>
</dbReference>
<evidence type="ECO:0000313" key="9">
    <source>
        <dbReference type="Proteomes" id="UP001168146"/>
    </source>
</evidence>
<dbReference type="SUPFAM" id="SSF57850">
    <property type="entry name" value="RING/U-box"/>
    <property type="match status" value="1"/>
</dbReference>
<keyword evidence="5" id="KW-0812">Transmembrane</keyword>
<evidence type="ECO:0000256" key="3">
    <source>
        <dbReference type="ARBA" id="ARBA00022833"/>
    </source>
</evidence>
<dbReference type="AlphaFoldDB" id="A0AAN6G0L1"/>
<feature type="transmembrane region" description="Helical" evidence="5">
    <location>
        <begin position="20"/>
        <end position="46"/>
    </location>
</feature>
<keyword evidence="1" id="KW-0479">Metal-binding</keyword>
<proteinExistence type="predicted"/>
<dbReference type="InterPro" id="IPR047126">
    <property type="entry name" value="RNF141-like"/>
</dbReference>
<feature type="transmembrane region" description="Helical" evidence="5">
    <location>
        <begin position="226"/>
        <end position="248"/>
    </location>
</feature>
<keyword evidence="5" id="KW-0472">Membrane</keyword>
<dbReference type="SMART" id="SM00184">
    <property type="entry name" value="RING"/>
    <property type="match status" value="1"/>
</dbReference>
<reference evidence="7" key="1">
    <citation type="submission" date="2021-12" db="EMBL/GenBank/DDBJ databases">
        <title>Black yeast isolated from Biological Soil Crust.</title>
        <authorList>
            <person name="Kurbessoian T."/>
        </authorList>
    </citation>
    <scope>NUCLEOTIDE SEQUENCE</scope>
    <source>
        <strain evidence="7">CCFEE 5208</strain>
    </source>
</reference>
<feature type="transmembrane region" description="Helical" evidence="5">
    <location>
        <begin position="136"/>
        <end position="153"/>
    </location>
</feature>
<accession>A0AAN6G0L1</accession>
<evidence type="ECO:0000256" key="1">
    <source>
        <dbReference type="ARBA" id="ARBA00022723"/>
    </source>
</evidence>
<feature type="domain" description="RING-type" evidence="6">
    <location>
        <begin position="78"/>
        <end position="119"/>
    </location>
</feature>
<dbReference type="InterPro" id="IPR013083">
    <property type="entry name" value="Znf_RING/FYVE/PHD"/>
</dbReference>
<dbReference type="EMBL" id="JASUXU010000002">
    <property type="protein sequence ID" value="KAK0327999.1"/>
    <property type="molecule type" value="Genomic_DNA"/>
</dbReference>
<organism evidence="7 9">
    <name type="scientific">Friedmanniomyces endolithicus</name>
    <dbReference type="NCBI Taxonomy" id="329885"/>
    <lineage>
        <taxon>Eukaryota</taxon>
        <taxon>Fungi</taxon>
        <taxon>Dikarya</taxon>
        <taxon>Ascomycota</taxon>
        <taxon>Pezizomycotina</taxon>
        <taxon>Dothideomycetes</taxon>
        <taxon>Dothideomycetidae</taxon>
        <taxon>Mycosphaerellales</taxon>
        <taxon>Teratosphaeriaceae</taxon>
        <taxon>Friedmanniomyces</taxon>
    </lineage>
</organism>
<dbReference type="Pfam" id="PF13639">
    <property type="entry name" value="zf-RING_2"/>
    <property type="match status" value="1"/>
</dbReference>
<evidence type="ECO:0000259" key="6">
    <source>
        <dbReference type="PROSITE" id="PS50089"/>
    </source>
</evidence>
<comment type="caution">
    <text evidence="7">The sequence shown here is derived from an EMBL/GenBank/DDBJ whole genome shotgun (WGS) entry which is preliminary data.</text>
</comment>
<dbReference type="InterPro" id="IPR017907">
    <property type="entry name" value="Znf_RING_CS"/>
</dbReference>
<dbReference type="Proteomes" id="UP001175353">
    <property type="component" value="Unassembled WGS sequence"/>
</dbReference>
<dbReference type="Gene3D" id="3.30.40.10">
    <property type="entry name" value="Zinc/RING finger domain, C3HC4 (zinc finger)"/>
    <property type="match status" value="1"/>
</dbReference>
<keyword evidence="3" id="KW-0862">Zinc</keyword>
<evidence type="ECO:0000256" key="2">
    <source>
        <dbReference type="ARBA" id="ARBA00022771"/>
    </source>
</evidence>
<dbReference type="InterPro" id="IPR001841">
    <property type="entry name" value="Znf_RING"/>
</dbReference>
<dbReference type="PROSITE" id="PS50089">
    <property type="entry name" value="ZF_RING_2"/>
    <property type="match status" value="1"/>
</dbReference>
<keyword evidence="10" id="KW-1185">Reference proteome</keyword>
<sequence>MANIDAVRSHLILSPGTTLVVSFAISGQWPAMSFLALATLAIYGILGHNRTTIDLPTKAEFLEKQLSPPLESLAETMCIICRESPPNKPVLVGPCGHIFCKDCLNAWFEHTQCTCPLCTQPLFTLSDASAERRAKLLTALSSITLIAGLIVLWTTWGDYKDAGSDGGCTTARLVALMATWLPNLCVIVLGYVVTVREEWKLTTEDWWARVDGHHLRFVRSGLQQRVLTGLMMTMSAWLVALGWCWSVGELPMHSAGPLLTPNR</sequence>